<reference evidence="2 3" key="1">
    <citation type="journal article" date="2023" name="Sci. Data">
        <title>Genome assembly of the Korean intertidal mud-creeper Batillaria attramentaria.</title>
        <authorList>
            <person name="Patra A.K."/>
            <person name="Ho P.T."/>
            <person name="Jun S."/>
            <person name="Lee S.J."/>
            <person name="Kim Y."/>
            <person name="Won Y.J."/>
        </authorList>
    </citation>
    <scope>NUCLEOTIDE SEQUENCE [LARGE SCALE GENOMIC DNA]</scope>
    <source>
        <strain evidence="2">Wonlab-2016</strain>
    </source>
</reference>
<keyword evidence="3" id="KW-1185">Reference proteome</keyword>
<protein>
    <submittedName>
        <fullName evidence="2">Uncharacterized protein</fullName>
    </submittedName>
</protein>
<dbReference type="Proteomes" id="UP001519460">
    <property type="component" value="Unassembled WGS sequence"/>
</dbReference>
<evidence type="ECO:0000313" key="2">
    <source>
        <dbReference type="EMBL" id="KAK7489777.1"/>
    </source>
</evidence>
<feature type="signal peptide" evidence="1">
    <location>
        <begin position="1"/>
        <end position="20"/>
    </location>
</feature>
<proteinExistence type="predicted"/>
<organism evidence="2 3">
    <name type="scientific">Batillaria attramentaria</name>
    <dbReference type="NCBI Taxonomy" id="370345"/>
    <lineage>
        <taxon>Eukaryota</taxon>
        <taxon>Metazoa</taxon>
        <taxon>Spiralia</taxon>
        <taxon>Lophotrochozoa</taxon>
        <taxon>Mollusca</taxon>
        <taxon>Gastropoda</taxon>
        <taxon>Caenogastropoda</taxon>
        <taxon>Sorbeoconcha</taxon>
        <taxon>Cerithioidea</taxon>
        <taxon>Batillariidae</taxon>
        <taxon>Batillaria</taxon>
    </lineage>
</organism>
<keyword evidence="1" id="KW-0732">Signal</keyword>
<accession>A0ABD0KSP8</accession>
<dbReference type="EMBL" id="JACVVK020000134">
    <property type="protein sequence ID" value="KAK7489777.1"/>
    <property type="molecule type" value="Genomic_DNA"/>
</dbReference>
<sequence>PNTMKTVLLVVCLMVAMSSATPQERSIFSSAAARDHQKIVACMSEEDLGQCIQCCNNIQFEQDPRDHKPDICRRRCGYIFGTTPPPPTTTTVV</sequence>
<dbReference type="AlphaFoldDB" id="A0ABD0KSP8"/>
<feature type="chain" id="PRO_5044836505" evidence="1">
    <location>
        <begin position="21"/>
        <end position="93"/>
    </location>
</feature>
<feature type="non-terminal residue" evidence="2">
    <location>
        <position position="1"/>
    </location>
</feature>
<comment type="caution">
    <text evidence="2">The sequence shown here is derived from an EMBL/GenBank/DDBJ whole genome shotgun (WGS) entry which is preliminary data.</text>
</comment>
<name>A0ABD0KSP8_9CAEN</name>
<evidence type="ECO:0000256" key="1">
    <source>
        <dbReference type="SAM" id="SignalP"/>
    </source>
</evidence>
<evidence type="ECO:0000313" key="3">
    <source>
        <dbReference type="Proteomes" id="UP001519460"/>
    </source>
</evidence>
<gene>
    <name evidence="2" type="ORF">BaRGS_00018959</name>
</gene>